<protein>
    <recommendedName>
        <fullName evidence="1">NERD domain-containing protein</fullName>
    </recommendedName>
</protein>
<evidence type="ECO:0000313" key="2">
    <source>
        <dbReference type="EMBL" id="NOU94887.1"/>
    </source>
</evidence>
<evidence type="ECO:0000259" key="1">
    <source>
        <dbReference type="PROSITE" id="PS50965"/>
    </source>
</evidence>
<feature type="domain" description="NERD" evidence="1">
    <location>
        <begin position="130"/>
        <end position="167"/>
    </location>
</feature>
<dbReference type="AlphaFoldDB" id="A0A972GQE4"/>
<keyword evidence="3" id="KW-1185">Reference proteome</keyword>
<dbReference type="EMBL" id="WHOD01000066">
    <property type="protein sequence ID" value="NOU94887.1"/>
    <property type="molecule type" value="Genomic_DNA"/>
</dbReference>
<name>A0A972GQE4_9BACL</name>
<evidence type="ECO:0000313" key="3">
    <source>
        <dbReference type="Proteomes" id="UP000641588"/>
    </source>
</evidence>
<organism evidence="2 3">
    <name type="scientific">Paenibacillus foliorum</name>
    <dbReference type="NCBI Taxonomy" id="2654974"/>
    <lineage>
        <taxon>Bacteria</taxon>
        <taxon>Bacillati</taxon>
        <taxon>Bacillota</taxon>
        <taxon>Bacilli</taxon>
        <taxon>Bacillales</taxon>
        <taxon>Paenibacillaceae</taxon>
        <taxon>Paenibacillus</taxon>
    </lineage>
</organism>
<accession>A0A972GQE4</accession>
<dbReference type="PROSITE" id="PS50965">
    <property type="entry name" value="NERD"/>
    <property type="match status" value="1"/>
</dbReference>
<reference evidence="2" key="1">
    <citation type="submission" date="2019-10" db="EMBL/GenBank/DDBJ databases">
        <title>Description of Paenibacillus glebae sp. nov.</title>
        <authorList>
            <person name="Carlier A."/>
            <person name="Qi S."/>
        </authorList>
    </citation>
    <scope>NUCLEOTIDE SEQUENCE</scope>
    <source>
        <strain evidence="2">LMG 31456</strain>
    </source>
</reference>
<proteinExistence type="predicted"/>
<dbReference type="InterPro" id="IPR011528">
    <property type="entry name" value="NERD"/>
</dbReference>
<gene>
    <name evidence="2" type="ORF">GC093_16900</name>
</gene>
<sequence>MEQDNIFFEFFEKYQDATRRISKKFWEIKRFGAPDAKLKERVYCYELYHQIRCMWKDSSDYVLHGEMDKIDHSILNGIPDFILHKPESMESNLAVIEVKHSDNSAITDDIVKLHNYMLTGRYTYSICHVFGTLSEKRLRSFIRILVPNQYFVYHNVKENEVRVLQIE</sequence>
<dbReference type="Proteomes" id="UP000641588">
    <property type="component" value="Unassembled WGS sequence"/>
</dbReference>
<comment type="caution">
    <text evidence="2">The sequence shown here is derived from an EMBL/GenBank/DDBJ whole genome shotgun (WGS) entry which is preliminary data.</text>
</comment>
<dbReference type="RefSeq" id="WP_171653106.1">
    <property type="nucleotide sequence ID" value="NZ_WHOD01000066.1"/>
</dbReference>